<name>A0A1Y2HP95_9FUNG</name>
<evidence type="ECO:0000256" key="1">
    <source>
        <dbReference type="SAM" id="Phobius"/>
    </source>
</evidence>
<keyword evidence="3" id="KW-1185">Reference proteome</keyword>
<gene>
    <name evidence="2" type="ORF">BCR44DRAFT_83630</name>
</gene>
<dbReference type="Proteomes" id="UP000193411">
    <property type="component" value="Unassembled WGS sequence"/>
</dbReference>
<evidence type="ECO:0000313" key="2">
    <source>
        <dbReference type="EMBL" id="ORZ36427.1"/>
    </source>
</evidence>
<feature type="transmembrane region" description="Helical" evidence="1">
    <location>
        <begin position="436"/>
        <end position="458"/>
    </location>
</feature>
<proteinExistence type="predicted"/>
<dbReference type="EMBL" id="MCFL01000017">
    <property type="protein sequence ID" value="ORZ36427.1"/>
    <property type="molecule type" value="Genomic_DNA"/>
</dbReference>
<feature type="transmembrane region" description="Helical" evidence="1">
    <location>
        <begin position="225"/>
        <end position="245"/>
    </location>
</feature>
<reference evidence="2 3" key="1">
    <citation type="submission" date="2016-07" db="EMBL/GenBank/DDBJ databases">
        <title>Pervasive Adenine N6-methylation of Active Genes in Fungi.</title>
        <authorList>
            <consortium name="DOE Joint Genome Institute"/>
            <person name="Mondo S.J."/>
            <person name="Dannebaum R.O."/>
            <person name="Kuo R.C."/>
            <person name="Labutti K."/>
            <person name="Haridas S."/>
            <person name="Kuo A."/>
            <person name="Salamov A."/>
            <person name="Ahrendt S.R."/>
            <person name="Lipzen A."/>
            <person name="Sullivan W."/>
            <person name="Andreopoulos W.B."/>
            <person name="Clum A."/>
            <person name="Lindquist E."/>
            <person name="Daum C."/>
            <person name="Ramamoorthy G.K."/>
            <person name="Gryganskyi A."/>
            <person name="Culley D."/>
            <person name="Magnuson J.K."/>
            <person name="James T.Y."/>
            <person name="O'Malley M.A."/>
            <person name="Stajich J.E."/>
            <person name="Spatafora J.W."/>
            <person name="Visel A."/>
            <person name="Grigoriev I.V."/>
        </authorList>
    </citation>
    <scope>NUCLEOTIDE SEQUENCE [LARGE SCALE GENOMIC DNA]</scope>
    <source>
        <strain evidence="2 3">PL171</strain>
    </source>
</reference>
<dbReference type="AlphaFoldDB" id="A0A1Y2HP95"/>
<keyword evidence="1" id="KW-0472">Membrane</keyword>
<protein>
    <submittedName>
        <fullName evidence="2">Uncharacterized protein</fullName>
    </submittedName>
</protein>
<dbReference type="OrthoDB" id="10602589at2759"/>
<keyword evidence="1" id="KW-1133">Transmembrane helix</keyword>
<sequence>MLNNAIRGLHNNLRKLSKEYLPVIAGSDNSVTKNQARFRLFSHHPHPNITDFIPLEPTSIEVTTVVMQAASVALTQSVFGQLTAEQFKQSTELKFLTDNLRKVLLGLKALPDTVIAGYDHTASFYISAIYVFIGVSLVFPFFLFVLMHNRILNRYFTSERRILRLIRDIPKRKAGELVSTVDEEIESFREITDGGDSPDDASININPRLTQPTQSTVNAKRGRRYTWASIAGLIAMASIMLFMFMETLNLLNIAADMQRMIDSGDRRFYCSLERIYSREYIMRSVTPSHDHAISKIDIIQQTRAALTSLEDLHEHLDHDEDGLIRLVPALVTLPRDCTNLASCPGVVEDLDIGMTRETGSLPLNTEIVRLLDTGRLFIDSMVHDTGSNSTVDPLVNQKWRLLMAITTDVMSRLGEIDSAIQQALNDRLAHVSTVVIVTYVCFLLCAALNLGGFVFVAMRRLKREAKTLATLLFLIPPAVVKEMPELFEFLESGGLTLNTLRTSAIDSELMD</sequence>
<evidence type="ECO:0000313" key="3">
    <source>
        <dbReference type="Proteomes" id="UP000193411"/>
    </source>
</evidence>
<keyword evidence="1" id="KW-0812">Transmembrane</keyword>
<comment type="caution">
    <text evidence="2">The sequence shown here is derived from an EMBL/GenBank/DDBJ whole genome shotgun (WGS) entry which is preliminary data.</text>
</comment>
<accession>A0A1Y2HP95</accession>
<organism evidence="2 3">
    <name type="scientific">Catenaria anguillulae PL171</name>
    <dbReference type="NCBI Taxonomy" id="765915"/>
    <lineage>
        <taxon>Eukaryota</taxon>
        <taxon>Fungi</taxon>
        <taxon>Fungi incertae sedis</taxon>
        <taxon>Blastocladiomycota</taxon>
        <taxon>Blastocladiomycetes</taxon>
        <taxon>Blastocladiales</taxon>
        <taxon>Catenariaceae</taxon>
        <taxon>Catenaria</taxon>
    </lineage>
</organism>
<feature type="transmembrane region" description="Helical" evidence="1">
    <location>
        <begin position="124"/>
        <end position="146"/>
    </location>
</feature>